<feature type="compositionally biased region" description="Basic and acidic residues" evidence="1">
    <location>
        <begin position="500"/>
        <end position="512"/>
    </location>
</feature>
<gene>
    <name evidence="2" type="ORF">Anapl_17236</name>
</gene>
<evidence type="ECO:0000313" key="2">
    <source>
        <dbReference type="EMBL" id="EOA95460.1"/>
    </source>
</evidence>
<dbReference type="EMBL" id="KB744294">
    <property type="protein sequence ID" value="EOA95460.1"/>
    <property type="molecule type" value="Genomic_DNA"/>
</dbReference>
<dbReference type="AlphaFoldDB" id="R0JE01"/>
<feature type="region of interest" description="Disordered" evidence="1">
    <location>
        <begin position="617"/>
        <end position="670"/>
    </location>
</feature>
<organism evidence="2 3">
    <name type="scientific">Anas platyrhynchos</name>
    <name type="common">Mallard</name>
    <name type="synonym">Anas boschas</name>
    <dbReference type="NCBI Taxonomy" id="8839"/>
    <lineage>
        <taxon>Eukaryota</taxon>
        <taxon>Metazoa</taxon>
        <taxon>Chordata</taxon>
        <taxon>Craniata</taxon>
        <taxon>Vertebrata</taxon>
        <taxon>Euteleostomi</taxon>
        <taxon>Archelosauria</taxon>
        <taxon>Archosauria</taxon>
        <taxon>Dinosauria</taxon>
        <taxon>Saurischia</taxon>
        <taxon>Theropoda</taxon>
        <taxon>Coelurosauria</taxon>
        <taxon>Aves</taxon>
        <taxon>Neognathae</taxon>
        <taxon>Galloanserae</taxon>
        <taxon>Anseriformes</taxon>
        <taxon>Anatidae</taxon>
        <taxon>Anatinae</taxon>
        <taxon>Anas</taxon>
    </lineage>
</organism>
<reference evidence="3" key="1">
    <citation type="journal article" date="2013" name="Nat. Genet.">
        <title>The duck genome and transcriptome provide insight into an avian influenza virus reservoir species.</title>
        <authorList>
            <person name="Huang Y."/>
            <person name="Li Y."/>
            <person name="Burt D.W."/>
            <person name="Chen H."/>
            <person name="Zhang Y."/>
            <person name="Qian W."/>
            <person name="Kim H."/>
            <person name="Gan S."/>
            <person name="Zhao Y."/>
            <person name="Li J."/>
            <person name="Yi K."/>
            <person name="Feng H."/>
            <person name="Zhu P."/>
            <person name="Li B."/>
            <person name="Liu Q."/>
            <person name="Fairley S."/>
            <person name="Magor K.E."/>
            <person name="Du Z."/>
            <person name="Hu X."/>
            <person name="Goodman L."/>
            <person name="Tafer H."/>
            <person name="Vignal A."/>
            <person name="Lee T."/>
            <person name="Kim K.W."/>
            <person name="Sheng Z."/>
            <person name="An Y."/>
            <person name="Searle S."/>
            <person name="Herrero J."/>
            <person name="Groenen M.A."/>
            <person name="Crooijmans R.P."/>
            <person name="Faraut T."/>
            <person name="Cai Q."/>
            <person name="Webster R.G."/>
            <person name="Aldridge J.R."/>
            <person name="Warren W.C."/>
            <person name="Bartschat S."/>
            <person name="Kehr S."/>
            <person name="Marz M."/>
            <person name="Stadler P.F."/>
            <person name="Smith J."/>
            <person name="Kraus R.H."/>
            <person name="Zhao Y."/>
            <person name="Ren L."/>
            <person name="Fei J."/>
            <person name="Morisson M."/>
            <person name="Kaiser P."/>
            <person name="Griffin D.K."/>
            <person name="Rao M."/>
            <person name="Pitel F."/>
            <person name="Wang J."/>
            <person name="Li N."/>
        </authorList>
    </citation>
    <scope>NUCLEOTIDE SEQUENCE [LARGE SCALE GENOMIC DNA]</scope>
</reference>
<feature type="region of interest" description="Disordered" evidence="1">
    <location>
        <begin position="356"/>
        <end position="379"/>
    </location>
</feature>
<accession>R0JE01</accession>
<feature type="compositionally biased region" description="Basic and acidic residues" evidence="1">
    <location>
        <begin position="645"/>
        <end position="657"/>
    </location>
</feature>
<feature type="region of interest" description="Disordered" evidence="1">
    <location>
        <begin position="146"/>
        <end position="173"/>
    </location>
</feature>
<feature type="compositionally biased region" description="Polar residues" evidence="1">
    <location>
        <begin position="623"/>
        <end position="635"/>
    </location>
</feature>
<proteinExistence type="predicted"/>
<feature type="region of interest" description="Disordered" evidence="1">
    <location>
        <begin position="684"/>
        <end position="705"/>
    </location>
</feature>
<feature type="region of interest" description="Disordered" evidence="1">
    <location>
        <begin position="472"/>
        <end position="525"/>
    </location>
</feature>
<protein>
    <submittedName>
        <fullName evidence="2">Uncharacterized protein</fullName>
    </submittedName>
</protein>
<feature type="compositionally biased region" description="Polar residues" evidence="1">
    <location>
        <begin position="478"/>
        <end position="490"/>
    </location>
</feature>
<keyword evidence="3" id="KW-1185">Reference proteome</keyword>
<evidence type="ECO:0000313" key="3">
    <source>
        <dbReference type="Proteomes" id="UP000296049"/>
    </source>
</evidence>
<name>R0JE01_ANAPL</name>
<dbReference type="Proteomes" id="UP000296049">
    <property type="component" value="Unassembled WGS sequence"/>
</dbReference>
<feature type="region of interest" description="Disordered" evidence="1">
    <location>
        <begin position="726"/>
        <end position="756"/>
    </location>
</feature>
<evidence type="ECO:0000256" key="1">
    <source>
        <dbReference type="SAM" id="MobiDB-lite"/>
    </source>
</evidence>
<sequence>MPAVPAKRQVTGMAHAAIPQAQKIQLVFPASLKPTAARHHHYEGEQSEQLHLTWAKASVTQQQLMKRQKSKRMQTWEYRLRAQASGRFKQPAPAEPVSKPAMATKESAGAGSLCSFRFDTYQGNGKQQNRVPLTRVLDEEGIALDETATTNTHKSNPKQPPSAPNKQTNKNHHQCVSLKHIEITAVRKHTAKEAERVLSDCASPAEQSMVRPLVLISPPHLTAAGTPVAPAAFQTATKSSLSTYTGVYVCSGMESSVNQVGRDLQLCFIYLCFIQRFTSLETQYVLFKFSGSLVGEPAPSHFWQKPSLQLPFMALPRQPNALSRSALQGKVVIGERVTLLYFKRVDQGGIIPEHGAFRDLSRPSPEHKGHKPVKGHMGESWERKRWQCEMQPSFPNEPMAAKARHRGPRDAEGSALWDALSSGPRASAKQAQGSPWLALGDLLDSDPLWGEQGVPLRLAPIRPHLGIASSLGSRAGEASTSWRSSGESTGAQGGIIPEHGAFRDLSRPSPEHKGHKPVKGHMGESWERKRWQCEMQPSFPNEPMAAKARHRGPRDAEGSALWDALSSGPRASAKQAQGSPWLALGDLLDSDPLWGEQGVPLRLAPIRPHLGIASSLGSRAGEASTSWRSSGESTGAQGGIIPEHGAFRDLSRPSPEHKGHKPVKGHMGESWERKRWQCEMQPSFPNEPMAAKARHRGPRDAEGSALWDALSSGPRASAKVRPLSAELKAGHRAHSPQSGGKRSRGQAPWCSREGKEALKDQGQAHAPWIRPLEPCKSRRPSAVALDCPHSRLKAALGLPSGISLILTLSGGSRAFPSA</sequence>
<feature type="compositionally biased region" description="Basic and acidic residues" evidence="1">
    <location>
        <begin position="356"/>
        <end position="367"/>
    </location>
</feature>